<comment type="cofactor">
    <cofactor evidence="1">
        <name>FAD</name>
        <dbReference type="ChEBI" id="CHEBI:57692"/>
    </cofactor>
</comment>
<evidence type="ECO:0000256" key="4">
    <source>
        <dbReference type="ARBA" id="ARBA00023002"/>
    </source>
</evidence>
<dbReference type="AlphaFoldDB" id="A0A4Z0LTL9"/>
<organism evidence="6 7">
    <name type="scientific">Mangrovimicrobium sediminis</name>
    <dbReference type="NCBI Taxonomy" id="2562682"/>
    <lineage>
        <taxon>Bacteria</taxon>
        <taxon>Pseudomonadati</taxon>
        <taxon>Pseudomonadota</taxon>
        <taxon>Gammaproteobacteria</taxon>
        <taxon>Cellvibrionales</taxon>
        <taxon>Halieaceae</taxon>
        <taxon>Mangrovimicrobium</taxon>
    </lineage>
</organism>
<dbReference type="RefSeq" id="WP_135446658.1">
    <property type="nucleotide sequence ID" value="NZ_SRLE01000035.1"/>
</dbReference>
<sequence length="170" mass="18554">MQGFDESYDFVVVGSGGGSMCAALYLRSLGKRVLILEKMDIVGGTTGRSGGVLWIPANPFMAAAGIADSPEQGRAYLEAVTGSQPDAPAATPERRDMFVTEGPRMLDFLIRQGIELARADYWPDYYDEAPGGSEPGRTVRAKLFDIKELGTWQDKLFPGFTELPAYMDEM</sequence>
<evidence type="ECO:0000313" key="6">
    <source>
        <dbReference type="EMBL" id="TGD70455.1"/>
    </source>
</evidence>
<keyword evidence="3" id="KW-0274">FAD</keyword>
<dbReference type="InterPro" id="IPR003953">
    <property type="entry name" value="FAD-dep_OxRdtase_2_FAD-bd"/>
</dbReference>
<dbReference type="OrthoDB" id="833207at2"/>
<evidence type="ECO:0000256" key="2">
    <source>
        <dbReference type="ARBA" id="ARBA00022630"/>
    </source>
</evidence>
<evidence type="ECO:0000313" key="7">
    <source>
        <dbReference type="Proteomes" id="UP000298050"/>
    </source>
</evidence>
<keyword evidence="7" id="KW-1185">Reference proteome</keyword>
<dbReference type="PANTHER" id="PTHR43400">
    <property type="entry name" value="FUMARATE REDUCTASE"/>
    <property type="match status" value="1"/>
</dbReference>
<dbReference type="Pfam" id="PF00890">
    <property type="entry name" value="FAD_binding_2"/>
    <property type="match status" value="1"/>
</dbReference>
<feature type="non-terminal residue" evidence="6">
    <location>
        <position position="170"/>
    </location>
</feature>
<dbReference type="PANTHER" id="PTHR43400:SF10">
    <property type="entry name" value="3-OXOSTEROID 1-DEHYDROGENASE"/>
    <property type="match status" value="1"/>
</dbReference>
<evidence type="ECO:0000256" key="1">
    <source>
        <dbReference type="ARBA" id="ARBA00001974"/>
    </source>
</evidence>
<protein>
    <submittedName>
        <fullName evidence="6">FAD-dependent oxidoreductase</fullName>
    </submittedName>
</protein>
<comment type="caution">
    <text evidence="6">The sequence shown here is derived from an EMBL/GenBank/DDBJ whole genome shotgun (WGS) entry which is preliminary data.</text>
</comment>
<keyword evidence="2" id="KW-0285">Flavoprotein</keyword>
<reference evidence="6 7" key="1">
    <citation type="submission" date="2019-04" db="EMBL/GenBank/DDBJ databases">
        <title>Taxonomy of novel Haliea sp. from mangrove soil of West Coast of India.</title>
        <authorList>
            <person name="Verma A."/>
            <person name="Kumar P."/>
            <person name="Krishnamurthi S."/>
        </authorList>
    </citation>
    <scope>NUCLEOTIDE SEQUENCE [LARGE SCALE GENOMIC DNA]</scope>
    <source>
        <strain evidence="6 7">SAOS-164</strain>
    </source>
</reference>
<proteinExistence type="predicted"/>
<evidence type="ECO:0000256" key="3">
    <source>
        <dbReference type="ARBA" id="ARBA00022827"/>
    </source>
</evidence>
<dbReference type="Gene3D" id="3.50.50.60">
    <property type="entry name" value="FAD/NAD(P)-binding domain"/>
    <property type="match status" value="1"/>
</dbReference>
<dbReference type="InterPro" id="IPR036188">
    <property type="entry name" value="FAD/NAD-bd_sf"/>
</dbReference>
<accession>A0A4Z0LTL9</accession>
<dbReference type="SUPFAM" id="SSF51905">
    <property type="entry name" value="FAD/NAD(P)-binding domain"/>
    <property type="match status" value="1"/>
</dbReference>
<keyword evidence="4" id="KW-0560">Oxidoreductase</keyword>
<dbReference type="InterPro" id="IPR050315">
    <property type="entry name" value="FAD-oxidoreductase_2"/>
</dbReference>
<evidence type="ECO:0000259" key="5">
    <source>
        <dbReference type="Pfam" id="PF00890"/>
    </source>
</evidence>
<gene>
    <name evidence="6" type="ORF">E4634_21060</name>
</gene>
<dbReference type="GO" id="GO:0016491">
    <property type="term" value="F:oxidoreductase activity"/>
    <property type="evidence" value="ECO:0007669"/>
    <property type="project" value="UniProtKB-KW"/>
</dbReference>
<feature type="domain" description="FAD-dependent oxidoreductase 2 FAD-binding" evidence="5">
    <location>
        <begin position="9"/>
        <end position="155"/>
    </location>
</feature>
<dbReference type="Proteomes" id="UP000298050">
    <property type="component" value="Unassembled WGS sequence"/>
</dbReference>
<name>A0A4Z0LTL9_9GAMM</name>
<dbReference type="EMBL" id="SRLE01000035">
    <property type="protein sequence ID" value="TGD70455.1"/>
    <property type="molecule type" value="Genomic_DNA"/>
</dbReference>